<feature type="region of interest" description="Disordered" evidence="1">
    <location>
        <begin position="1"/>
        <end position="24"/>
    </location>
</feature>
<dbReference type="RefSeq" id="XP_044562156.1">
    <property type="nucleotide sequence ID" value="XM_044706739.1"/>
</dbReference>
<keyword evidence="2" id="KW-0812">Transmembrane</keyword>
<dbReference type="GeneID" id="68110653"/>
<reference evidence="3 4" key="1">
    <citation type="journal article" date="2019" name="Sci. Rep.">
        <title>Nanopore sequencing improves the draft genome of the human pathogenic amoeba Naegleria fowleri.</title>
        <authorList>
            <person name="Liechti N."/>
            <person name="Schurch N."/>
            <person name="Bruggmann R."/>
            <person name="Wittwer M."/>
        </authorList>
    </citation>
    <scope>NUCLEOTIDE SEQUENCE [LARGE SCALE GENOMIC DNA]</scope>
    <source>
        <strain evidence="3 4">ATCC 30894</strain>
    </source>
</reference>
<dbReference type="EMBL" id="VFQX01000034">
    <property type="protein sequence ID" value="KAF0977443.1"/>
    <property type="molecule type" value="Genomic_DNA"/>
</dbReference>
<dbReference type="VEuPathDB" id="AmoebaDB:NF0062970"/>
<dbReference type="VEuPathDB" id="AmoebaDB:NfTy_071370"/>
<protein>
    <submittedName>
        <fullName evidence="3">Uncharacterized protein</fullName>
    </submittedName>
</protein>
<dbReference type="VEuPathDB" id="AmoebaDB:FDP41_003435"/>
<dbReference type="AlphaFoldDB" id="A0A6A5BHV1"/>
<proteinExistence type="predicted"/>
<keyword evidence="4" id="KW-1185">Reference proteome</keyword>
<feature type="transmembrane region" description="Helical" evidence="2">
    <location>
        <begin position="479"/>
        <end position="499"/>
    </location>
</feature>
<evidence type="ECO:0000256" key="1">
    <source>
        <dbReference type="SAM" id="MobiDB-lite"/>
    </source>
</evidence>
<sequence>MSRLRSSTLDRERRSKTMFASSLDSTPSTSCPAFKYHQYDHQRYSPEGFTYSSNERSSFREPTNFANILGQKPKSELDTSFSFLRIISTFATNLGMFYNPPLNIDNFYNSEKRRWLIAGNFSSISVNTTTFNNLNNIAVFNGKAWKGLGNGTNGNIRTVFIDTCFNMYAGGDFTQAGNLETGPIARWSITKRRWESISESVTWKKNSSVRSISVDCFQTPSEISRCQCNVWIAGSFELEIASGNASKTAINVAMYQPHTNTWFSMREYMDHNLTISMTANSIFKRDFGQTFHSRKTFVGGKFPYILTWDPYYKNWSKIMMNDTNAEVTQIHFHKSILGVNLFNYWNYVVVGKFEFTFPDGDSNSTCKNLCMMDFRNGQWVKVADNFELLDSPVRQVSTTDGHIFAIGDFQDIDVGNLAVISTDGVVNSFFNNTMIPNNNYTSLYLCKQTDLDCTLYSAGLADTQGRIWFYDSETRNTHLFGTINAGGLISYLSSIYLYFLSDYM</sequence>
<organism evidence="3 4">
    <name type="scientific">Naegleria fowleri</name>
    <name type="common">Brain eating amoeba</name>
    <dbReference type="NCBI Taxonomy" id="5763"/>
    <lineage>
        <taxon>Eukaryota</taxon>
        <taxon>Discoba</taxon>
        <taxon>Heterolobosea</taxon>
        <taxon>Tetramitia</taxon>
        <taxon>Eutetramitia</taxon>
        <taxon>Vahlkampfiidae</taxon>
        <taxon>Naegleria</taxon>
    </lineage>
</organism>
<dbReference type="Proteomes" id="UP000444721">
    <property type="component" value="Unassembled WGS sequence"/>
</dbReference>
<comment type="caution">
    <text evidence="3">The sequence shown here is derived from an EMBL/GenBank/DDBJ whole genome shotgun (WGS) entry which is preliminary data.</text>
</comment>
<evidence type="ECO:0000313" key="3">
    <source>
        <dbReference type="EMBL" id="KAF0977443.1"/>
    </source>
</evidence>
<evidence type="ECO:0000256" key="2">
    <source>
        <dbReference type="SAM" id="Phobius"/>
    </source>
</evidence>
<dbReference type="OrthoDB" id="10332909at2759"/>
<name>A0A6A5BHV1_NAEFO</name>
<keyword evidence="2" id="KW-0472">Membrane</keyword>
<accession>A0A6A5BHV1</accession>
<gene>
    <name evidence="3" type="ORF">FDP41_003435</name>
</gene>
<evidence type="ECO:0000313" key="4">
    <source>
        <dbReference type="Proteomes" id="UP000444721"/>
    </source>
</evidence>
<keyword evidence="2" id="KW-1133">Transmembrane helix</keyword>